<comment type="caution">
    <text evidence="1">The sequence shown here is derived from an EMBL/GenBank/DDBJ whole genome shotgun (WGS) entry which is preliminary data.</text>
</comment>
<dbReference type="VEuPathDB" id="FungiDB:PABG_02658"/>
<name>A0A1D2J7G6_PARBR</name>
<sequence length="65" mass="7065">MSMRKELFDIVERQVAKVMISSDLMEISPQIPPKGTGIEDCVGLKGPIAPTIPNALDTTRRAANI</sequence>
<accession>A0A1D2J7G6</accession>
<gene>
    <name evidence="1" type="ORF">ACO22_06443</name>
</gene>
<dbReference type="VEuPathDB" id="FungiDB:PADG_01099"/>
<dbReference type="AlphaFoldDB" id="A0A1D2J7G6"/>
<evidence type="ECO:0000313" key="2">
    <source>
        <dbReference type="Proteomes" id="UP000242814"/>
    </source>
</evidence>
<evidence type="ECO:0000313" key="1">
    <source>
        <dbReference type="EMBL" id="ODH15479.1"/>
    </source>
</evidence>
<proteinExistence type="predicted"/>
<reference evidence="1 2" key="1">
    <citation type="submission" date="2016-06" db="EMBL/GenBank/DDBJ databases">
        <authorList>
            <person name="Kjaerup R.B."/>
            <person name="Dalgaard T.S."/>
            <person name="Juul-Madsen H.R."/>
        </authorList>
    </citation>
    <scope>NUCLEOTIDE SEQUENCE [LARGE SCALE GENOMIC DNA]</scope>
    <source>
        <strain evidence="1 2">Pb300</strain>
    </source>
</reference>
<protein>
    <submittedName>
        <fullName evidence="1">Uncharacterized protein</fullName>
    </submittedName>
</protein>
<dbReference type="EMBL" id="LZYO01000348">
    <property type="protein sequence ID" value="ODH15479.1"/>
    <property type="molecule type" value="Genomic_DNA"/>
</dbReference>
<organism evidence="1 2">
    <name type="scientific">Paracoccidioides brasiliensis</name>
    <dbReference type="NCBI Taxonomy" id="121759"/>
    <lineage>
        <taxon>Eukaryota</taxon>
        <taxon>Fungi</taxon>
        <taxon>Dikarya</taxon>
        <taxon>Ascomycota</taxon>
        <taxon>Pezizomycotina</taxon>
        <taxon>Eurotiomycetes</taxon>
        <taxon>Eurotiomycetidae</taxon>
        <taxon>Onygenales</taxon>
        <taxon>Ajellomycetaceae</taxon>
        <taxon>Paracoccidioides</taxon>
    </lineage>
</organism>
<dbReference type="Proteomes" id="UP000242814">
    <property type="component" value="Unassembled WGS sequence"/>
</dbReference>